<keyword evidence="4" id="KW-0222">Digestion</keyword>
<dbReference type="InterPro" id="IPR001254">
    <property type="entry name" value="Trypsin_dom"/>
</dbReference>
<evidence type="ECO:0000256" key="5">
    <source>
        <dbReference type="ARBA" id="ARBA00022801"/>
    </source>
</evidence>
<evidence type="ECO:0000256" key="1">
    <source>
        <dbReference type="ARBA" id="ARBA00004239"/>
    </source>
</evidence>
<reference evidence="13" key="1">
    <citation type="submission" date="2025-08" db="UniProtKB">
        <authorList>
            <consortium name="RefSeq"/>
        </authorList>
    </citation>
    <scope>IDENTIFICATION</scope>
</reference>
<dbReference type="SUPFAM" id="SSF50494">
    <property type="entry name" value="Trypsin-like serine proteases"/>
    <property type="match status" value="1"/>
</dbReference>
<dbReference type="GO" id="GO:0007586">
    <property type="term" value="P:digestion"/>
    <property type="evidence" value="ECO:0007669"/>
    <property type="project" value="UniProtKB-KW"/>
</dbReference>
<dbReference type="PROSITE" id="PS50240">
    <property type="entry name" value="TRYPSIN_DOM"/>
    <property type="match status" value="1"/>
</dbReference>
<keyword evidence="6 10" id="KW-0720">Serine protease</keyword>
<dbReference type="GO" id="GO:0004252">
    <property type="term" value="F:serine-type endopeptidase activity"/>
    <property type="evidence" value="ECO:0007669"/>
    <property type="project" value="UniProtKB-EC"/>
</dbReference>
<dbReference type="InterPro" id="IPR009003">
    <property type="entry name" value="Peptidase_S1_PA"/>
</dbReference>
<evidence type="ECO:0000256" key="10">
    <source>
        <dbReference type="RuleBase" id="RU363034"/>
    </source>
</evidence>
<evidence type="ECO:0000313" key="13">
    <source>
        <dbReference type="RefSeq" id="XP_025055589.1"/>
    </source>
</evidence>
<evidence type="ECO:0000256" key="2">
    <source>
        <dbReference type="ARBA" id="ARBA00022525"/>
    </source>
</evidence>
<keyword evidence="8" id="KW-1015">Disulfide bond</keyword>
<name>A0A3Q0G7E9_ALLSI</name>
<dbReference type="FunFam" id="2.40.10.10:FF:000181">
    <property type="entry name" value="Chymotrypsinogen A"/>
    <property type="match status" value="1"/>
</dbReference>
<dbReference type="PROSITE" id="PS00134">
    <property type="entry name" value="TRYPSIN_HIS"/>
    <property type="match status" value="1"/>
</dbReference>
<dbReference type="Pfam" id="PF00089">
    <property type="entry name" value="Trypsin"/>
    <property type="match status" value="1"/>
</dbReference>
<evidence type="ECO:0000256" key="6">
    <source>
        <dbReference type="ARBA" id="ARBA00022825"/>
    </source>
</evidence>
<evidence type="ECO:0000256" key="9">
    <source>
        <dbReference type="ARBA" id="ARBA00044036"/>
    </source>
</evidence>
<keyword evidence="3 10" id="KW-0645">Protease</keyword>
<dbReference type="AlphaFoldDB" id="A0A3Q0G7E9"/>
<dbReference type="PROSITE" id="PS00135">
    <property type="entry name" value="TRYPSIN_SER"/>
    <property type="match status" value="1"/>
</dbReference>
<dbReference type="SMART" id="SM00020">
    <property type="entry name" value="Tryp_SPc"/>
    <property type="match status" value="1"/>
</dbReference>
<organism evidence="12 13">
    <name type="scientific">Alligator sinensis</name>
    <name type="common">Chinese alligator</name>
    <dbReference type="NCBI Taxonomy" id="38654"/>
    <lineage>
        <taxon>Eukaryota</taxon>
        <taxon>Metazoa</taxon>
        <taxon>Chordata</taxon>
        <taxon>Craniata</taxon>
        <taxon>Vertebrata</taxon>
        <taxon>Euteleostomi</taxon>
        <taxon>Archelosauria</taxon>
        <taxon>Archosauria</taxon>
        <taxon>Crocodylia</taxon>
        <taxon>Alligatoridae</taxon>
        <taxon>Alligatorinae</taxon>
        <taxon>Alligator</taxon>
    </lineage>
</organism>
<evidence type="ECO:0000256" key="3">
    <source>
        <dbReference type="ARBA" id="ARBA00022670"/>
    </source>
</evidence>
<keyword evidence="5 10" id="KW-0378">Hydrolase</keyword>
<proteinExistence type="predicted"/>
<evidence type="ECO:0000256" key="4">
    <source>
        <dbReference type="ARBA" id="ARBA00022757"/>
    </source>
</evidence>
<feature type="domain" description="Peptidase S1" evidence="11">
    <location>
        <begin position="50"/>
        <end position="269"/>
    </location>
</feature>
<keyword evidence="2" id="KW-0964">Secreted</keyword>
<dbReference type="PANTHER" id="PTHR24250:SF65">
    <property type="entry name" value="CHYMOTRYPSINOGEN B"/>
    <property type="match status" value="1"/>
</dbReference>
<dbReference type="FunFam" id="2.40.10.10:FF:000176">
    <property type="entry name" value="Chymotrypsinogen A"/>
    <property type="match status" value="1"/>
</dbReference>
<evidence type="ECO:0000256" key="8">
    <source>
        <dbReference type="ARBA" id="ARBA00023157"/>
    </source>
</evidence>
<dbReference type="PANTHER" id="PTHR24250">
    <property type="entry name" value="CHYMOTRYPSIN-RELATED"/>
    <property type="match status" value="1"/>
</dbReference>
<dbReference type="PRINTS" id="PR00722">
    <property type="entry name" value="CHYMOTRYPSIN"/>
</dbReference>
<dbReference type="InterPro" id="IPR033116">
    <property type="entry name" value="TRYPSIN_SER"/>
</dbReference>
<comment type="subcellular location">
    <subcellularLocation>
        <location evidence="1">Secreted</location>
        <location evidence="1">Extracellular space</location>
    </subcellularLocation>
</comment>
<dbReference type="InterPro" id="IPR001314">
    <property type="entry name" value="Peptidase_S1A"/>
</dbReference>
<dbReference type="EC" id="3.4.21.1" evidence="9"/>
<dbReference type="Proteomes" id="UP000189705">
    <property type="component" value="Unplaced"/>
</dbReference>
<sequence length="271" mass="29339">MLQHGAREQRAGGKVWPCRTAAQITLDSPQQQRGCGIPAIHPIISGYTRIVNGEEAIPGSWPWQASLQEKSGWHFCGGSLVGEDWVVTAAHCGVTTSNVVVLGEHDRGSSTEQVFTHPKWNPQTIDYDIALIKLATPAKVSRTVSPVCLGETRDHFYSGELCVTTGWGKTRYNAFLTPNKLQQTALPLLSNLQCEEYWGNQITNQMICAGAAGSSSCMGDSGGPLVCPKNGAWYLVGIVSWGSSKCSTTIPAVYARVTEFHEWIALTMASN</sequence>
<evidence type="ECO:0000256" key="7">
    <source>
        <dbReference type="ARBA" id="ARBA00023145"/>
    </source>
</evidence>
<dbReference type="GO" id="GO:0006508">
    <property type="term" value="P:proteolysis"/>
    <property type="evidence" value="ECO:0007669"/>
    <property type="project" value="UniProtKB-KW"/>
</dbReference>
<dbReference type="GO" id="GO:0005576">
    <property type="term" value="C:extracellular region"/>
    <property type="evidence" value="ECO:0007669"/>
    <property type="project" value="UniProtKB-SubCell"/>
</dbReference>
<keyword evidence="12" id="KW-1185">Reference proteome</keyword>
<dbReference type="CDD" id="cd00190">
    <property type="entry name" value="Tryp_SPc"/>
    <property type="match status" value="1"/>
</dbReference>
<evidence type="ECO:0000259" key="11">
    <source>
        <dbReference type="PROSITE" id="PS50240"/>
    </source>
</evidence>
<dbReference type="InterPro" id="IPR018114">
    <property type="entry name" value="TRYPSIN_HIS"/>
</dbReference>
<dbReference type="GeneID" id="102376101"/>
<dbReference type="Gene3D" id="2.40.10.10">
    <property type="entry name" value="Trypsin-like serine proteases"/>
    <property type="match status" value="3"/>
</dbReference>
<dbReference type="InterPro" id="IPR043504">
    <property type="entry name" value="Peptidase_S1_PA_chymotrypsin"/>
</dbReference>
<gene>
    <name evidence="13" type="primary">LOC102376101</name>
</gene>
<dbReference type="RefSeq" id="XP_025055589.1">
    <property type="nucleotide sequence ID" value="XM_025199804.1"/>
</dbReference>
<protein>
    <recommendedName>
        <fullName evidence="9">chymotrypsin</fullName>
        <ecNumber evidence="9">3.4.21.1</ecNumber>
    </recommendedName>
</protein>
<evidence type="ECO:0000313" key="12">
    <source>
        <dbReference type="Proteomes" id="UP000189705"/>
    </source>
</evidence>
<keyword evidence="7" id="KW-0865">Zymogen</keyword>
<accession>A0A3Q0G7E9</accession>